<evidence type="ECO:0000256" key="1">
    <source>
        <dbReference type="ARBA" id="ARBA00005711"/>
    </source>
</evidence>
<dbReference type="HOGENOM" id="CLU_043609_0_0_1"/>
<dbReference type="PANTHER" id="PTHR31471:SF52">
    <property type="entry name" value="F12A21.28"/>
    <property type="match status" value="1"/>
</dbReference>
<evidence type="ECO:0000313" key="5">
    <source>
        <dbReference type="EnsemblPlants" id="OB0161G10010.1"/>
    </source>
</evidence>
<reference evidence="5" key="1">
    <citation type="submission" date="2015-06" db="UniProtKB">
        <authorList>
            <consortium name="EnsemblPlants"/>
        </authorList>
    </citation>
    <scope>IDENTIFICATION</scope>
</reference>
<evidence type="ECO:0000313" key="6">
    <source>
        <dbReference type="Proteomes" id="UP000006038"/>
    </source>
</evidence>
<evidence type="ECO:0000259" key="4">
    <source>
        <dbReference type="Pfam" id="PF03763"/>
    </source>
</evidence>
<dbReference type="eggNOG" id="ENOG502QTDR">
    <property type="taxonomic scope" value="Eukaryota"/>
</dbReference>
<feature type="compositionally biased region" description="Basic and acidic residues" evidence="3">
    <location>
        <begin position="1"/>
        <end position="23"/>
    </location>
</feature>
<evidence type="ECO:0000256" key="2">
    <source>
        <dbReference type="SAM" id="Coils"/>
    </source>
</evidence>
<dbReference type="EnsemblPlants" id="OB0161G10010.1">
    <property type="protein sequence ID" value="OB0161G10010.1"/>
    <property type="gene ID" value="OB0161G10010"/>
</dbReference>
<feature type="region of interest" description="Disordered" evidence="3">
    <location>
        <begin position="156"/>
        <end position="192"/>
    </location>
</feature>
<dbReference type="Gramene" id="OB0161G10010.1">
    <property type="protein sequence ID" value="OB0161G10010.1"/>
    <property type="gene ID" value="OB0161G10010"/>
</dbReference>
<name>J3KVE3_ORYBR</name>
<accession>J3KVE3</accession>
<keyword evidence="2" id="KW-0175">Coiled coil</keyword>
<feature type="compositionally biased region" description="Gly residues" evidence="3">
    <location>
        <begin position="56"/>
        <end position="65"/>
    </location>
</feature>
<keyword evidence="6" id="KW-1185">Reference proteome</keyword>
<dbReference type="AlphaFoldDB" id="J3KVE3"/>
<dbReference type="Pfam" id="PF03763">
    <property type="entry name" value="Remorin_C"/>
    <property type="match status" value="1"/>
</dbReference>
<dbReference type="Proteomes" id="UP000006038">
    <property type="component" value="Unassembled WGS sequence"/>
</dbReference>
<feature type="coiled-coil region" evidence="2">
    <location>
        <begin position="305"/>
        <end position="340"/>
    </location>
</feature>
<organism evidence="5">
    <name type="scientific">Oryza brachyantha</name>
    <name type="common">malo sina</name>
    <dbReference type="NCBI Taxonomy" id="4533"/>
    <lineage>
        <taxon>Eukaryota</taxon>
        <taxon>Viridiplantae</taxon>
        <taxon>Streptophyta</taxon>
        <taxon>Embryophyta</taxon>
        <taxon>Tracheophyta</taxon>
        <taxon>Spermatophyta</taxon>
        <taxon>Magnoliopsida</taxon>
        <taxon>Liliopsida</taxon>
        <taxon>Poales</taxon>
        <taxon>Poaceae</taxon>
        <taxon>BOP clade</taxon>
        <taxon>Oryzoideae</taxon>
        <taxon>Oryzeae</taxon>
        <taxon>Oryzinae</taxon>
        <taxon>Oryza</taxon>
    </lineage>
</organism>
<feature type="region of interest" description="Disordered" evidence="3">
    <location>
        <begin position="1"/>
        <end position="89"/>
    </location>
</feature>
<feature type="domain" description="Remorin C-terminal" evidence="4">
    <location>
        <begin position="240"/>
        <end position="356"/>
    </location>
</feature>
<protein>
    <recommendedName>
        <fullName evidence="4">Remorin C-terminal domain-containing protein</fullName>
    </recommendedName>
</protein>
<comment type="similarity">
    <text evidence="1">Belongs to the remorin family.</text>
</comment>
<dbReference type="InterPro" id="IPR005516">
    <property type="entry name" value="Remorin_C"/>
</dbReference>
<feature type="compositionally biased region" description="Low complexity" evidence="3">
    <location>
        <begin position="172"/>
        <end position="188"/>
    </location>
</feature>
<dbReference type="OMA" id="FWRINEG"/>
<dbReference type="STRING" id="4533.J3KVE3"/>
<evidence type="ECO:0000256" key="3">
    <source>
        <dbReference type="SAM" id="MobiDB-lite"/>
    </source>
</evidence>
<dbReference type="PANTHER" id="PTHR31471">
    <property type="entry name" value="OS02G0116800 PROTEIN"/>
    <property type="match status" value="1"/>
</dbReference>
<proteinExistence type="inferred from homology"/>
<sequence>MLAMRPVDDKECYSHSSHGHGESNGRLQRKNNPASRPKPMPSKWDDAQKWLVSLSNGGGVDGIHGGKVKPRNSNADDRRLLSSSSQNGRVSCSSVEGALEYNMVAAPPTPPQLSESADDVSETKKIDYCMGLPHHGSPVAVLRSVCLRDMGTEMTPIASKEPSRSATPLRASTPVSRSPIPSRPSTPGGRRDDVAVGITAVEARTAEPVAGDRVDGGSGCPVEESSGGFGIHAPSSTNALESRAAAWDEAERAKFTARYKREEMKIQAWENHEKRKAELEMKKIEGFRFTRLQTKTFQMKAEQMKARAQEKLANKLAAARRMAEEKRASAEAKLNEHAARTTQQADYIRRTGHMPSFFSFKMPSLCG</sequence>